<dbReference type="Proteomes" id="UP001162164">
    <property type="component" value="Unassembled WGS sequence"/>
</dbReference>
<name>A0ABQ9K1L5_9CUCU</name>
<evidence type="ECO:0000313" key="1">
    <source>
        <dbReference type="EMBL" id="KAJ8983754.1"/>
    </source>
</evidence>
<dbReference type="EMBL" id="JAPWTJ010000063">
    <property type="protein sequence ID" value="KAJ8983754.1"/>
    <property type="molecule type" value="Genomic_DNA"/>
</dbReference>
<protein>
    <recommendedName>
        <fullName evidence="3">Peptidase aspartic putative domain-containing protein</fullName>
    </recommendedName>
</protein>
<evidence type="ECO:0000313" key="2">
    <source>
        <dbReference type="Proteomes" id="UP001162164"/>
    </source>
</evidence>
<accession>A0ABQ9K1L5</accession>
<reference evidence="1" key="1">
    <citation type="journal article" date="2023" name="Insect Mol. Biol.">
        <title>Genome sequencing provides insights into the evolution of gene families encoding plant cell wall-degrading enzymes in longhorned beetles.</title>
        <authorList>
            <person name="Shin N.R."/>
            <person name="Okamura Y."/>
            <person name="Kirsch R."/>
            <person name="Pauchet Y."/>
        </authorList>
    </citation>
    <scope>NUCLEOTIDE SEQUENCE</scope>
    <source>
        <strain evidence="1">MMC_N1</strain>
    </source>
</reference>
<dbReference type="Pfam" id="PF05380">
    <property type="entry name" value="Peptidase_A17"/>
    <property type="match status" value="1"/>
</dbReference>
<evidence type="ECO:0008006" key="3">
    <source>
        <dbReference type="Google" id="ProtNLM"/>
    </source>
</evidence>
<gene>
    <name evidence="1" type="ORF">NQ317_017857</name>
</gene>
<dbReference type="InterPro" id="IPR008042">
    <property type="entry name" value="Retrotrans_Pao"/>
</dbReference>
<dbReference type="PANTHER" id="PTHR47331">
    <property type="entry name" value="PHD-TYPE DOMAIN-CONTAINING PROTEIN"/>
    <property type="match status" value="1"/>
</dbReference>
<sequence length="482" mass="53769">MCHQAHELSSDHFSYNCKIQGCSKCGQKHNDLLHYEALQQEIVPESNSGGETGDSQGVLTNVSATFSSQFSRSSYGEVLLSTAVVKVRDSSGRFQLCRALLDSASMSNFISQKMCDQLGLFTQNYDVSVSGILKSEYYKGVKKMRGSIKVNMTCLVISKITDEIPIQCVNEKLFCIPSDVKLADPDFCNPAEVDILIGASVFWNLITSGQIQLGEGLPVLHNTYLGWVVSGEIGGVRSMNKKRGKTICNLSINSEAQNQLAKFWELEELPAEMTAMSADDIFFSALSNSGVSLNDLQYDDTLTYKVGLSLGDKLITKRKILSEISQIFDPLGLICACIIIPKIILQKLWLLNLSWDDLKRVFAFILRFIWNCKNKNRKFGLLTPGELNESEKLLVKIAQSECFSEELNLLRKDGCLKRGCLSNFSPFIDDAGIIRVGGRIQLSQFNYEKKHPIEHPMVVTAKHPLTKLIFVCEHQRLLHSGP</sequence>
<keyword evidence="2" id="KW-1185">Reference proteome</keyword>
<proteinExistence type="predicted"/>
<organism evidence="1 2">
    <name type="scientific">Molorchus minor</name>
    <dbReference type="NCBI Taxonomy" id="1323400"/>
    <lineage>
        <taxon>Eukaryota</taxon>
        <taxon>Metazoa</taxon>
        <taxon>Ecdysozoa</taxon>
        <taxon>Arthropoda</taxon>
        <taxon>Hexapoda</taxon>
        <taxon>Insecta</taxon>
        <taxon>Pterygota</taxon>
        <taxon>Neoptera</taxon>
        <taxon>Endopterygota</taxon>
        <taxon>Coleoptera</taxon>
        <taxon>Polyphaga</taxon>
        <taxon>Cucujiformia</taxon>
        <taxon>Chrysomeloidea</taxon>
        <taxon>Cerambycidae</taxon>
        <taxon>Lamiinae</taxon>
        <taxon>Monochamini</taxon>
        <taxon>Molorchus</taxon>
    </lineage>
</organism>
<dbReference type="PANTHER" id="PTHR47331:SF5">
    <property type="entry name" value="RIBONUCLEASE H"/>
    <property type="match status" value="1"/>
</dbReference>
<comment type="caution">
    <text evidence="1">The sequence shown here is derived from an EMBL/GenBank/DDBJ whole genome shotgun (WGS) entry which is preliminary data.</text>
</comment>